<proteinExistence type="evidence at protein level"/>
<sequence length="20" mass="2370">DEIDEGHYMILVPRNFVHGK</sequence>
<accession>Q9TWW9</accession>
<reference key="1">
    <citation type="journal article" date="1992" name="Biochem. J.">
        <title>Purification and characterization of an alpha-macroglobulin proteinase inhibitor from the mollusc Octopus vulgaris.</title>
        <authorList>
            <person name="Thoegersen I.B."/>
            <person name="Salvesen G."/>
            <person name="Brucato F.H."/>
            <person name="Pizzo S.V."/>
            <person name="Enghild J.J."/>
        </authorList>
    </citation>
    <scope>PROTEIN SEQUENCE</scope>
</reference>
<protein>
    <submittedName>
        <fullName>ALPHAM, alpha-macroglobulin proteinase inhibitor</fullName>
    </submittedName>
</protein>
<name>Q9TWW9_OCTVU</name>
<organism>
    <name type="scientific">Octopus vulgaris</name>
    <name type="common">Common octopus</name>
    <dbReference type="NCBI Taxonomy" id="6645"/>
    <lineage>
        <taxon>Eukaryota</taxon>
        <taxon>Metazoa</taxon>
        <taxon>Spiralia</taxon>
        <taxon>Lophotrochozoa</taxon>
        <taxon>Mollusca</taxon>
        <taxon>Cephalopoda</taxon>
        <taxon>Coleoidea</taxon>
        <taxon>Octopodiformes</taxon>
        <taxon>Octopoda</taxon>
        <taxon>Incirrata</taxon>
        <taxon>Octopodidae</taxon>
        <taxon>Octopus</taxon>
    </lineage>
</organism>
<keyword id="KW-0903">Direct protein sequencing</keyword>
<dbReference type="AlphaFoldDB" id="Q9TWW9"/>